<dbReference type="EMBL" id="EQ962656">
    <property type="protein sequence ID" value="EED17101.1"/>
    <property type="molecule type" value="Genomic_DNA"/>
</dbReference>
<dbReference type="InterPro" id="IPR050374">
    <property type="entry name" value="RRT5_SRSF_SR"/>
</dbReference>
<organism evidence="4 5">
    <name type="scientific">Talaromyces stipitatus (strain ATCC 10500 / CBS 375.48 / QM 6759 / NRRL 1006)</name>
    <name type="common">Penicillium stipitatum</name>
    <dbReference type="NCBI Taxonomy" id="441959"/>
    <lineage>
        <taxon>Eukaryota</taxon>
        <taxon>Fungi</taxon>
        <taxon>Dikarya</taxon>
        <taxon>Ascomycota</taxon>
        <taxon>Pezizomycotina</taxon>
        <taxon>Eurotiomycetes</taxon>
        <taxon>Eurotiomycetidae</taxon>
        <taxon>Eurotiales</taxon>
        <taxon>Trichocomaceae</taxon>
        <taxon>Talaromyces</taxon>
        <taxon>Talaromyces sect. Talaromyces</taxon>
    </lineage>
</organism>
<dbReference type="RefSeq" id="XP_002484335.1">
    <property type="nucleotide sequence ID" value="XM_002484290.1"/>
</dbReference>
<dbReference type="InterPro" id="IPR000504">
    <property type="entry name" value="RRM_dom"/>
</dbReference>
<evidence type="ECO:0000256" key="2">
    <source>
        <dbReference type="PROSITE-ProRule" id="PRU00176"/>
    </source>
</evidence>
<dbReference type="SUPFAM" id="SSF54928">
    <property type="entry name" value="RNA-binding domain, RBD"/>
    <property type="match status" value="1"/>
</dbReference>
<dbReference type="OrthoDB" id="1049195at2759"/>
<dbReference type="GO" id="GO:0003729">
    <property type="term" value="F:mRNA binding"/>
    <property type="evidence" value="ECO:0007669"/>
    <property type="project" value="TreeGrafter"/>
</dbReference>
<name>B8MHC2_TALSN</name>
<dbReference type="AlphaFoldDB" id="B8MHC2"/>
<evidence type="ECO:0000313" key="5">
    <source>
        <dbReference type="Proteomes" id="UP000001745"/>
    </source>
</evidence>
<keyword evidence="5" id="KW-1185">Reference proteome</keyword>
<feature type="domain" description="RRM" evidence="3">
    <location>
        <begin position="127"/>
        <end position="219"/>
    </location>
</feature>
<protein>
    <recommendedName>
        <fullName evidence="3">RRM domain-containing protein</fullName>
    </recommendedName>
</protein>
<dbReference type="VEuPathDB" id="FungiDB:TSTA_021580"/>
<dbReference type="SMART" id="SM00360">
    <property type="entry name" value="RRM"/>
    <property type="match status" value="1"/>
</dbReference>
<dbReference type="HOGENOM" id="CLU_900728_0_0_1"/>
<dbReference type="Proteomes" id="UP000001745">
    <property type="component" value="Unassembled WGS sequence"/>
</dbReference>
<reference evidence="5" key="1">
    <citation type="journal article" date="2015" name="Genome Announc.">
        <title>Genome sequence of the AIDS-associated pathogen Penicillium marneffei (ATCC18224) and its near taxonomic relative Talaromyces stipitatus (ATCC10500).</title>
        <authorList>
            <person name="Nierman W.C."/>
            <person name="Fedorova-Abrams N.D."/>
            <person name="Andrianopoulos A."/>
        </authorList>
    </citation>
    <scope>NUCLEOTIDE SEQUENCE [LARGE SCALE GENOMIC DNA]</scope>
    <source>
        <strain evidence="5">ATCC 10500 / CBS 375.48 / QM 6759 / NRRL 1006</strain>
    </source>
</reference>
<dbReference type="PANTHER" id="PTHR23003">
    <property type="entry name" value="RNA RECOGNITION MOTIF RRM DOMAIN CONTAINING PROTEIN"/>
    <property type="match status" value="1"/>
</dbReference>
<dbReference type="GO" id="GO:0005737">
    <property type="term" value="C:cytoplasm"/>
    <property type="evidence" value="ECO:0007669"/>
    <property type="project" value="TreeGrafter"/>
</dbReference>
<dbReference type="CDD" id="cd00590">
    <property type="entry name" value="RRM_SF"/>
    <property type="match status" value="1"/>
</dbReference>
<evidence type="ECO:0000256" key="1">
    <source>
        <dbReference type="ARBA" id="ARBA00022884"/>
    </source>
</evidence>
<dbReference type="InParanoid" id="B8MHC2"/>
<gene>
    <name evidence="4" type="ORF">TSTA_021580</name>
</gene>
<evidence type="ECO:0000259" key="3">
    <source>
        <dbReference type="PROSITE" id="PS50102"/>
    </source>
</evidence>
<evidence type="ECO:0000313" key="4">
    <source>
        <dbReference type="EMBL" id="EED17101.1"/>
    </source>
</evidence>
<dbReference type="InterPro" id="IPR035979">
    <property type="entry name" value="RBD_domain_sf"/>
</dbReference>
<dbReference type="GO" id="GO:0005634">
    <property type="term" value="C:nucleus"/>
    <property type="evidence" value="ECO:0007669"/>
    <property type="project" value="TreeGrafter"/>
</dbReference>
<dbReference type="GeneID" id="8098424"/>
<sequence length="309" mass="34401">MTMFPPPPSLEQQIEYPYYFPYSHPTTQIAMCGQPLYAESRYRDDQHTSPTAFLSQYAPSPNQYYHHTQQGYHVYGYGSRKRSLCSTGTSDMYRNTTTTTATYNGGEGIFSFQAGVHQMSPVSKGISHIIIDNIRPGIDIKTLQDHFRDAGHVLYCQINRYNNNNGGNGKEAQCNESSYPGQFYATATFATAEEAERAVGMYNGSELGGSRVVVRLDTEWDPFAVEKSNMNGEGGEGDWSRSQSYSLSFTTSNAPLASSVSSSTETFSSYSALVSDIIIKIAIGEILEKNYSKELITLSFLREMLHQIV</sequence>
<accession>B8MHC2</accession>
<dbReference type="InterPro" id="IPR012677">
    <property type="entry name" value="Nucleotide-bd_a/b_plait_sf"/>
</dbReference>
<dbReference type="Gene3D" id="3.30.70.330">
    <property type="match status" value="1"/>
</dbReference>
<dbReference type="PROSITE" id="PS50102">
    <property type="entry name" value="RRM"/>
    <property type="match status" value="1"/>
</dbReference>
<dbReference type="PhylomeDB" id="B8MHC2"/>
<proteinExistence type="predicted"/>
<keyword evidence="1 2" id="KW-0694">RNA-binding</keyword>